<protein>
    <submittedName>
        <fullName evidence="1">Uncharacterized protein</fullName>
    </submittedName>
</protein>
<dbReference type="RefSeq" id="WP_118192606.1">
    <property type="nucleotide sequence ID" value="NZ_QSFW01000081.1"/>
</dbReference>
<accession>A0AA92WH14</accession>
<organism evidence="1 2">
    <name type="scientific">Segatella copri</name>
    <dbReference type="NCBI Taxonomy" id="165179"/>
    <lineage>
        <taxon>Bacteria</taxon>
        <taxon>Pseudomonadati</taxon>
        <taxon>Bacteroidota</taxon>
        <taxon>Bacteroidia</taxon>
        <taxon>Bacteroidales</taxon>
        <taxon>Prevotellaceae</taxon>
        <taxon>Segatella</taxon>
    </lineage>
</organism>
<dbReference type="AlphaFoldDB" id="A0AA92WH14"/>
<name>A0AA92WH14_9BACT</name>
<sequence>MKVNKDTLSKLHTLYFNLTGNSAVLDDYSFFKYLCNNGSWIQCFWLCKKAIDKMLQEGKKPTYKLYNAKSGQVLPFETVNNYYHF</sequence>
<comment type="caution">
    <text evidence="1">The sequence shown here is derived from an EMBL/GenBank/DDBJ whole genome shotgun (WGS) entry which is preliminary data.</text>
</comment>
<reference evidence="1 2" key="1">
    <citation type="submission" date="2018-08" db="EMBL/GenBank/DDBJ databases">
        <title>A genome reference for cultivated species of the human gut microbiota.</title>
        <authorList>
            <person name="Zou Y."/>
            <person name="Xue W."/>
            <person name="Luo G."/>
        </authorList>
    </citation>
    <scope>NUCLEOTIDE SEQUENCE [LARGE SCALE GENOMIC DNA]</scope>
    <source>
        <strain evidence="1 2">AM42-23AC</strain>
    </source>
</reference>
<proteinExistence type="predicted"/>
<evidence type="ECO:0000313" key="2">
    <source>
        <dbReference type="Proteomes" id="UP000284990"/>
    </source>
</evidence>
<dbReference type="EMBL" id="QSFW01000081">
    <property type="protein sequence ID" value="RHA81150.1"/>
    <property type="molecule type" value="Genomic_DNA"/>
</dbReference>
<evidence type="ECO:0000313" key="1">
    <source>
        <dbReference type="EMBL" id="RHA81150.1"/>
    </source>
</evidence>
<gene>
    <name evidence="1" type="ORF">DW916_17215</name>
</gene>
<dbReference type="Proteomes" id="UP000284990">
    <property type="component" value="Unassembled WGS sequence"/>
</dbReference>